<feature type="transmembrane region" description="Helical" evidence="1">
    <location>
        <begin position="192"/>
        <end position="215"/>
    </location>
</feature>
<feature type="transmembrane region" description="Helical" evidence="1">
    <location>
        <begin position="227"/>
        <end position="245"/>
    </location>
</feature>
<dbReference type="KEGG" id="sace:GIY23_13635"/>
<evidence type="ECO:0000313" key="2">
    <source>
        <dbReference type="EMBL" id="QGK70425.1"/>
    </source>
</evidence>
<organism evidence="2 3">
    <name type="scientific">Allosaccharopolyspora coralli</name>
    <dbReference type="NCBI Taxonomy" id="2665642"/>
    <lineage>
        <taxon>Bacteria</taxon>
        <taxon>Bacillati</taxon>
        <taxon>Actinomycetota</taxon>
        <taxon>Actinomycetes</taxon>
        <taxon>Pseudonocardiales</taxon>
        <taxon>Pseudonocardiaceae</taxon>
        <taxon>Allosaccharopolyspora</taxon>
    </lineage>
</organism>
<proteinExistence type="predicted"/>
<reference evidence="3" key="1">
    <citation type="submission" date="2019-11" db="EMBL/GenBank/DDBJ databases">
        <title>The complete genome sequence of Saccharopolyspora sp. E2A.</title>
        <authorList>
            <person name="Zhang G."/>
        </authorList>
    </citation>
    <scope>NUCLEOTIDE SEQUENCE [LARGE SCALE GENOMIC DNA]</scope>
    <source>
        <strain evidence="3">E2A</strain>
    </source>
</reference>
<feature type="transmembrane region" description="Helical" evidence="1">
    <location>
        <begin position="160"/>
        <end position="180"/>
    </location>
</feature>
<dbReference type="EMBL" id="CP045929">
    <property type="protein sequence ID" value="QGK70425.1"/>
    <property type="molecule type" value="Genomic_DNA"/>
</dbReference>
<dbReference type="AlphaFoldDB" id="A0A5Q3QFW3"/>
<feature type="transmembrane region" description="Helical" evidence="1">
    <location>
        <begin position="257"/>
        <end position="275"/>
    </location>
</feature>
<keyword evidence="1" id="KW-0812">Transmembrane</keyword>
<feature type="transmembrane region" description="Helical" evidence="1">
    <location>
        <begin position="46"/>
        <end position="63"/>
    </location>
</feature>
<keyword evidence="3" id="KW-1185">Reference proteome</keyword>
<evidence type="ECO:0000313" key="3">
    <source>
        <dbReference type="Proteomes" id="UP000371041"/>
    </source>
</evidence>
<dbReference type="Proteomes" id="UP000371041">
    <property type="component" value="Chromosome"/>
</dbReference>
<keyword evidence="1" id="KW-0472">Membrane</keyword>
<sequence length="291" mass="30899">MQPAPPATSLVQRRPDVTAYVTVVTGVLLTAVVVFGAGLLTDLPSWVFGGVGGGSAAYAIVWLRTRSHVVDRSGIRRGPTRVELDQLTELTVANRSLRVRAGKRVLRFSLAELHADPETLDALRWALADRLDNSSVHCDTAARGLLTGSVSTDGRPTLRWMWWAGVASAALSLGANVAGFVDPEMYSMPSGIVVVTIAFVIVFLLGWSVAWLFLLRAAGQGRGWARSVAVVAAALWILSSLSSFTGPDMFGGVAADVLMGLCAIAVLVVLLLLNAPEAQAAQRERERSPGQ</sequence>
<accession>A0A5Q3QFW3</accession>
<evidence type="ECO:0008006" key="4">
    <source>
        <dbReference type="Google" id="ProtNLM"/>
    </source>
</evidence>
<keyword evidence="1" id="KW-1133">Transmembrane helix</keyword>
<gene>
    <name evidence="2" type="ORF">GIY23_13635</name>
</gene>
<name>A0A5Q3QFW3_9PSEU</name>
<feature type="transmembrane region" description="Helical" evidence="1">
    <location>
        <begin position="20"/>
        <end position="40"/>
    </location>
</feature>
<protein>
    <recommendedName>
        <fullName evidence="4">PH domain-containing protein</fullName>
    </recommendedName>
</protein>
<dbReference type="RefSeq" id="WP_154077007.1">
    <property type="nucleotide sequence ID" value="NZ_CP045929.1"/>
</dbReference>
<evidence type="ECO:0000256" key="1">
    <source>
        <dbReference type="SAM" id="Phobius"/>
    </source>
</evidence>